<sequence length="55" mass="6075">MAGLFCHYNDRPPFGYRLYRPEKSIGTPSGTLCVSLCLLLFLYLSYALALCIGGV</sequence>
<dbReference type="Proteomes" id="UP000326268">
    <property type="component" value="Unassembled WGS sequence"/>
</dbReference>
<feature type="transmembrane region" description="Helical" evidence="1">
    <location>
        <begin position="29"/>
        <end position="52"/>
    </location>
</feature>
<dbReference type="AlphaFoldDB" id="A0A5N6ZYS5"/>
<keyword evidence="1" id="KW-1133">Transmembrane helix</keyword>
<dbReference type="EMBL" id="ML737695">
    <property type="protein sequence ID" value="KAE8362727.1"/>
    <property type="molecule type" value="Genomic_DNA"/>
</dbReference>
<keyword evidence="1" id="KW-0812">Transmembrane</keyword>
<protein>
    <submittedName>
        <fullName evidence="2">Uncharacterized protein</fullName>
    </submittedName>
</protein>
<proteinExistence type="predicted"/>
<accession>A0A5N6ZYS5</accession>
<dbReference type="RefSeq" id="XP_031925808.1">
    <property type="nucleotide sequence ID" value="XM_032067553.1"/>
</dbReference>
<organism evidence="2 3">
    <name type="scientific">Aspergillus caelatus</name>
    <dbReference type="NCBI Taxonomy" id="61420"/>
    <lineage>
        <taxon>Eukaryota</taxon>
        <taxon>Fungi</taxon>
        <taxon>Dikarya</taxon>
        <taxon>Ascomycota</taxon>
        <taxon>Pezizomycotina</taxon>
        <taxon>Eurotiomycetes</taxon>
        <taxon>Eurotiomycetidae</taxon>
        <taxon>Eurotiales</taxon>
        <taxon>Aspergillaceae</taxon>
        <taxon>Aspergillus</taxon>
        <taxon>Aspergillus subgen. Circumdati</taxon>
    </lineage>
</organism>
<evidence type="ECO:0000313" key="2">
    <source>
        <dbReference type="EMBL" id="KAE8362727.1"/>
    </source>
</evidence>
<keyword evidence="3" id="KW-1185">Reference proteome</keyword>
<evidence type="ECO:0000256" key="1">
    <source>
        <dbReference type="SAM" id="Phobius"/>
    </source>
</evidence>
<gene>
    <name evidence="2" type="ORF">BDV27DRAFT_131084</name>
</gene>
<reference evidence="2 3" key="1">
    <citation type="submission" date="2019-04" db="EMBL/GenBank/DDBJ databases">
        <title>Friends and foes A comparative genomics studyof 23 Aspergillus species from section Flavi.</title>
        <authorList>
            <consortium name="DOE Joint Genome Institute"/>
            <person name="Kjaerbolling I."/>
            <person name="Vesth T."/>
            <person name="Frisvad J.C."/>
            <person name="Nybo J.L."/>
            <person name="Theobald S."/>
            <person name="Kildgaard S."/>
            <person name="Isbrandt T."/>
            <person name="Kuo A."/>
            <person name="Sato A."/>
            <person name="Lyhne E.K."/>
            <person name="Kogle M.E."/>
            <person name="Wiebenga A."/>
            <person name="Kun R.S."/>
            <person name="Lubbers R.J."/>
            <person name="Makela M.R."/>
            <person name="Barry K."/>
            <person name="Chovatia M."/>
            <person name="Clum A."/>
            <person name="Daum C."/>
            <person name="Haridas S."/>
            <person name="He G."/>
            <person name="LaButti K."/>
            <person name="Lipzen A."/>
            <person name="Mondo S."/>
            <person name="Riley R."/>
            <person name="Salamov A."/>
            <person name="Simmons B.A."/>
            <person name="Magnuson J.K."/>
            <person name="Henrissat B."/>
            <person name="Mortensen U.H."/>
            <person name="Larsen T.O."/>
            <person name="Devries R.P."/>
            <person name="Grigoriev I.V."/>
            <person name="Machida M."/>
            <person name="Baker S.E."/>
            <person name="Andersen M.R."/>
        </authorList>
    </citation>
    <scope>NUCLEOTIDE SEQUENCE [LARGE SCALE GENOMIC DNA]</scope>
    <source>
        <strain evidence="2 3">CBS 763.97</strain>
    </source>
</reference>
<dbReference type="GeneID" id="43651999"/>
<evidence type="ECO:0000313" key="3">
    <source>
        <dbReference type="Proteomes" id="UP000326268"/>
    </source>
</evidence>
<keyword evidence="1" id="KW-0472">Membrane</keyword>
<name>A0A5N6ZYS5_9EURO</name>